<organism evidence="2 3">
    <name type="scientific">Shinella pollutisoli</name>
    <dbReference type="NCBI Taxonomy" id="2250594"/>
    <lineage>
        <taxon>Bacteria</taxon>
        <taxon>Pseudomonadati</taxon>
        <taxon>Pseudomonadota</taxon>
        <taxon>Alphaproteobacteria</taxon>
        <taxon>Hyphomicrobiales</taxon>
        <taxon>Rhizobiaceae</taxon>
        <taxon>Shinella</taxon>
    </lineage>
</organism>
<gene>
    <name evidence="2" type="ORF">ACFOHH_15620</name>
</gene>
<accession>A0ABV7DJK5</accession>
<dbReference type="Pfam" id="PF02624">
    <property type="entry name" value="YcaO"/>
    <property type="match status" value="1"/>
</dbReference>
<keyword evidence="3" id="KW-1185">Reference proteome</keyword>
<comment type="caution">
    <text evidence="2">The sequence shown here is derived from an EMBL/GenBank/DDBJ whole genome shotgun (WGS) entry which is preliminary data.</text>
</comment>
<dbReference type="PROSITE" id="PS51664">
    <property type="entry name" value="YCAO"/>
    <property type="match status" value="1"/>
</dbReference>
<dbReference type="PANTHER" id="PTHR37809">
    <property type="entry name" value="RIBOSOMAL PROTEIN S12 METHYLTHIOTRANSFERASE ACCESSORY FACTOR YCAO"/>
    <property type="match status" value="1"/>
</dbReference>
<dbReference type="InterPro" id="IPR003776">
    <property type="entry name" value="YcaO-like_dom"/>
</dbReference>
<evidence type="ECO:0000313" key="2">
    <source>
        <dbReference type="EMBL" id="MFC3074540.1"/>
    </source>
</evidence>
<evidence type="ECO:0000313" key="3">
    <source>
        <dbReference type="Proteomes" id="UP001595377"/>
    </source>
</evidence>
<dbReference type="NCBIfam" id="TIGR00702">
    <property type="entry name" value="YcaO-type kinase domain"/>
    <property type="match status" value="1"/>
</dbReference>
<dbReference type="Proteomes" id="UP001595377">
    <property type="component" value="Unassembled WGS sequence"/>
</dbReference>
<evidence type="ECO:0000259" key="1">
    <source>
        <dbReference type="PROSITE" id="PS51664"/>
    </source>
</evidence>
<sequence length="397" mass="42596">MTAVEGVSDRIRRPEETWSRIEALLPRFGITRLSRLTGLDRLGIPVWNAVSPNARSIVINQGKGVTDLDAKVSAAMEALERAVAGRPLVAMRRASRNGLARDGEACLPLDGLVAARRPVLAGDEPADWLAGRDLATESRVWVPRDAVALDRTQTAPRFWQSSDGLASGNDETEAILHGLLERIERDADRLWRLLPRTRRLATAVEPASLGDATVDRLARVMRGNGLELRLFDITSDTRVPAFAALLGEPDILVKKAPLFHDATIGYGAHPAAARAAVRALTEVAQSRLTYISGARDDLFAETFSRPLAPETLALFAAEPRPADAPDAPDGDAATLLIHCRARLAAAGVTRVVAVPLADAALPVSVVKVVVPDLEGPEGARRLPLGPRALSRLLFEAS</sequence>
<dbReference type="EMBL" id="JBHRSP010000024">
    <property type="protein sequence ID" value="MFC3074540.1"/>
    <property type="molecule type" value="Genomic_DNA"/>
</dbReference>
<dbReference type="PANTHER" id="PTHR37809:SF1">
    <property type="entry name" value="RIBOSOMAL PROTEIN S12 METHYLTHIOTRANSFERASE ACCESSORY FACTOR YCAO"/>
    <property type="match status" value="1"/>
</dbReference>
<feature type="domain" description="YcaO" evidence="1">
    <location>
        <begin position="62"/>
        <end position="397"/>
    </location>
</feature>
<dbReference type="Gene3D" id="3.30.160.660">
    <property type="match status" value="1"/>
</dbReference>
<name>A0ABV7DJK5_9HYPH</name>
<dbReference type="RefSeq" id="WP_257311900.1">
    <property type="nucleotide sequence ID" value="NZ_JANFDG010000002.1"/>
</dbReference>
<proteinExistence type="predicted"/>
<reference evidence="3" key="1">
    <citation type="journal article" date="2019" name="Int. J. Syst. Evol. Microbiol.">
        <title>The Global Catalogue of Microorganisms (GCM) 10K type strain sequencing project: providing services to taxonomists for standard genome sequencing and annotation.</title>
        <authorList>
            <consortium name="The Broad Institute Genomics Platform"/>
            <consortium name="The Broad Institute Genome Sequencing Center for Infectious Disease"/>
            <person name="Wu L."/>
            <person name="Ma J."/>
        </authorList>
    </citation>
    <scope>NUCLEOTIDE SEQUENCE [LARGE SCALE GENOMIC DNA]</scope>
    <source>
        <strain evidence="3">KCTC 52677</strain>
    </source>
</reference>
<protein>
    <submittedName>
        <fullName evidence="2">YcaO-like family protein</fullName>
    </submittedName>
</protein>